<gene>
    <name evidence="2" type="ORF">B4119_2921</name>
</gene>
<reference evidence="2 3" key="1">
    <citation type="submission" date="2016-01" db="EMBL/GenBank/DDBJ databases">
        <title>Draft Genome Sequences of Seven Thermophilic Sporeformers Isolated from Foods.</title>
        <authorList>
            <person name="Berendsen E.M."/>
            <person name="Wells-Bennik M.H."/>
            <person name="Krawcyk A.O."/>
            <person name="De Jong A."/>
            <person name="Holsappel S."/>
            <person name="Eijlander R.T."/>
            <person name="Kuipers O.P."/>
        </authorList>
    </citation>
    <scope>NUCLEOTIDE SEQUENCE [LARGE SCALE GENOMIC DNA]</scope>
    <source>
        <strain evidence="2 3">B4119</strain>
    </source>
</reference>
<evidence type="ECO:0000256" key="1">
    <source>
        <dbReference type="SAM" id="Coils"/>
    </source>
</evidence>
<dbReference type="STRING" id="81408.B4119_2921"/>
<feature type="coiled-coil region" evidence="1">
    <location>
        <begin position="27"/>
        <end position="54"/>
    </location>
</feature>
<keyword evidence="1" id="KW-0175">Coiled coil</keyword>
<dbReference type="Proteomes" id="UP000075455">
    <property type="component" value="Unassembled WGS sequence"/>
</dbReference>
<protein>
    <submittedName>
        <fullName evidence="2">Uncharacterized protein</fullName>
    </submittedName>
</protein>
<proteinExistence type="predicted"/>
<dbReference type="AlphaFoldDB" id="A0A150LJI0"/>
<evidence type="ECO:0000313" key="2">
    <source>
        <dbReference type="EMBL" id="KYD12415.1"/>
    </source>
</evidence>
<accession>A0A150LJI0</accession>
<dbReference type="RefSeq" id="WP_061579677.1">
    <property type="nucleotide sequence ID" value="NZ_LQYS01000062.1"/>
</dbReference>
<dbReference type="PATRIC" id="fig|81408.3.peg.4109"/>
<name>A0A150LJI0_9BACL</name>
<organism evidence="2 3">
    <name type="scientific">Saccharococcus caldoxylosilyticus</name>
    <dbReference type="NCBI Taxonomy" id="81408"/>
    <lineage>
        <taxon>Bacteria</taxon>
        <taxon>Bacillati</taxon>
        <taxon>Bacillota</taxon>
        <taxon>Bacilli</taxon>
        <taxon>Bacillales</taxon>
        <taxon>Anoxybacillaceae</taxon>
        <taxon>Saccharococcus</taxon>
    </lineage>
</organism>
<sequence>MCQKCYGKGYIVKTAMPGAVAFAPCDCEHAELARQEFEQEMADFRRRLREAKERLKMEVCC</sequence>
<dbReference type="EMBL" id="LQYS01000062">
    <property type="protein sequence ID" value="KYD12415.1"/>
    <property type="molecule type" value="Genomic_DNA"/>
</dbReference>
<comment type="caution">
    <text evidence="2">The sequence shown here is derived from an EMBL/GenBank/DDBJ whole genome shotgun (WGS) entry which is preliminary data.</text>
</comment>
<evidence type="ECO:0000313" key="3">
    <source>
        <dbReference type="Proteomes" id="UP000075455"/>
    </source>
</evidence>